<dbReference type="GO" id="GO:0004519">
    <property type="term" value="F:endonuclease activity"/>
    <property type="evidence" value="ECO:0007669"/>
    <property type="project" value="UniProtKB-KW"/>
</dbReference>
<dbReference type="Proteomes" id="UP000762586">
    <property type="component" value="Unassembled WGS sequence"/>
</dbReference>
<evidence type="ECO:0000256" key="3">
    <source>
        <dbReference type="ARBA" id="ARBA00022705"/>
    </source>
</evidence>
<evidence type="ECO:0000313" key="8">
    <source>
        <dbReference type="EMBL" id="MBN3106302.1"/>
    </source>
</evidence>
<dbReference type="InterPro" id="IPR008766">
    <property type="entry name" value="Replication_gene_A-like"/>
</dbReference>
<evidence type="ECO:0000256" key="5">
    <source>
        <dbReference type="ARBA" id="ARBA00022759"/>
    </source>
</evidence>
<reference evidence="8 11" key="1">
    <citation type="submission" date="2020-07" db="EMBL/GenBank/DDBJ databases">
        <title>A pangenomic view of the genus Pectobacterium provides insights into genome organization, phylogeny, and virulence.</title>
        <authorList>
            <person name="Jonkheer E."/>
            <person name="Brankovics B."/>
            <person name="Houwers I."/>
            <person name="Van Der Wolf J."/>
            <person name="Bonants P."/>
            <person name="Vreeburg R."/>
            <person name="Bollema R."/>
            <person name="De Haan J."/>
            <person name="Berke L."/>
            <person name="De Ridder D."/>
            <person name="Smit S."/>
            <person name="Van Der Lee T.A.J."/>
        </authorList>
    </citation>
    <scope>NUCLEOTIDE SEQUENCE [LARGE SCALE GENOMIC DNA]</scope>
    <source>
        <strain evidence="8 11">NAK:384</strain>
    </source>
</reference>
<comment type="function">
    <text evidence="1">Possible endonuclease which induces a single-strand cut and initiates DNA replication.</text>
</comment>
<keyword evidence="5 9" id="KW-0255">Endonuclease</keyword>
<dbReference type="GO" id="GO:0016787">
    <property type="term" value="F:hydrolase activity"/>
    <property type="evidence" value="ECO:0007669"/>
    <property type="project" value="UniProtKB-KW"/>
</dbReference>
<evidence type="ECO:0000259" key="7">
    <source>
        <dbReference type="Pfam" id="PF05840"/>
    </source>
</evidence>
<feature type="domain" description="Replication gene A protein-like" evidence="7">
    <location>
        <begin position="118"/>
        <end position="434"/>
    </location>
</feature>
<dbReference type="AlphaFoldDB" id="A0A7T0HZJ5"/>
<dbReference type="GO" id="GO:0006260">
    <property type="term" value="P:DNA replication"/>
    <property type="evidence" value="ECO:0007669"/>
    <property type="project" value="UniProtKB-KW"/>
</dbReference>
<keyword evidence="6" id="KW-0378">Hydrolase</keyword>
<keyword evidence="11" id="KW-1185">Reference proteome</keyword>
<evidence type="ECO:0000256" key="1">
    <source>
        <dbReference type="ARBA" id="ARBA00003293"/>
    </source>
</evidence>
<organism evidence="9 10">
    <name type="scientific">Pectobacterium brasiliense</name>
    <dbReference type="NCBI Taxonomy" id="180957"/>
    <lineage>
        <taxon>Bacteria</taxon>
        <taxon>Pseudomonadati</taxon>
        <taxon>Pseudomonadota</taxon>
        <taxon>Gammaproteobacteria</taxon>
        <taxon>Enterobacterales</taxon>
        <taxon>Pectobacteriaceae</taxon>
        <taxon>Pectobacterium</taxon>
    </lineage>
</organism>
<comment type="similarity">
    <text evidence="2">Belongs to the phage GPA family.</text>
</comment>
<reference evidence="9 10" key="2">
    <citation type="submission" date="2020-11" db="EMBL/GenBank/DDBJ databases">
        <title>Complete genome sequence of Pectobacterium brasiliense strain F126.</title>
        <authorList>
            <person name="Miroshnikov K."/>
            <person name="Vo T.N.H."/>
            <person name="Khodykina M.V."/>
            <person name="Kabanova A.P."/>
            <person name="Shneider M."/>
            <person name="Korzhenkov A."/>
            <person name="Toschakov S.V."/>
            <person name="Miroshnikov K.A."/>
            <person name="Ignatov A.N."/>
            <person name="Mikhailova Y.V."/>
            <person name="Shelenkov A."/>
            <person name="Yanushevich Y.G."/>
            <person name="Evseev P.V."/>
        </authorList>
    </citation>
    <scope>NUCLEOTIDE SEQUENCE [LARGE SCALE GENOMIC DNA]</scope>
    <source>
        <strain evidence="9 10">F126</strain>
    </source>
</reference>
<evidence type="ECO:0000256" key="4">
    <source>
        <dbReference type="ARBA" id="ARBA00022722"/>
    </source>
</evidence>
<evidence type="ECO:0000256" key="2">
    <source>
        <dbReference type="ARBA" id="ARBA00009260"/>
    </source>
</evidence>
<dbReference type="EMBL" id="CP065031">
    <property type="protein sequence ID" value="QPK26490.1"/>
    <property type="molecule type" value="Genomic_DNA"/>
</dbReference>
<proteinExistence type="inferred from homology"/>
<evidence type="ECO:0000256" key="6">
    <source>
        <dbReference type="ARBA" id="ARBA00022801"/>
    </source>
</evidence>
<dbReference type="Proteomes" id="UP000269351">
    <property type="component" value="Chromosome"/>
</dbReference>
<dbReference type="Pfam" id="PF05840">
    <property type="entry name" value="Phage_GPA"/>
    <property type="match status" value="1"/>
</dbReference>
<evidence type="ECO:0000313" key="9">
    <source>
        <dbReference type="EMBL" id="QPK26490.1"/>
    </source>
</evidence>
<name>A0A7T0HZJ5_9GAMM</name>
<evidence type="ECO:0000313" key="10">
    <source>
        <dbReference type="Proteomes" id="UP000269351"/>
    </source>
</evidence>
<protein>
    <submittedName>
        <fullName evidence="9">Replication endonuclease</fullName>
    </submittedName>
</protein>
<dbReference type="EMBL" id="JACGET010000011">
    <property type="protein sequence ID" value="MBN3106302.1"/>
    <property type="molecule type" value="Genomic_DNA"/>
</dbReference>
<evidence type="ECO:0000313" key="11">
    <source>
        <dbReference type="Proteomes" id="UP000762586"/>
    </source>
</evidence>
<keyword evidence="4" id="KW-0540">Nuclease</keyword>
<gene>
    <name evidence="9" type="ORF">F126LOC_018800</name>
    <name evidence="8" type="ORF">H4F48_09435</name>
</gene>
<accession>A0A7T0HZJ5</accession>
<sequence>MSEWAYPWNAPLLAVSSPVPTYDEIHKRERQLLMLVQAREALESLPLVVRQSVNRRLYELEKTQGIERANAFLTKNFVDRILPRISMVMTRYHLSEMTADNAQLMWRFNRLPDMGRSDVELLAQDIASFIRLELGVINDETINDGELKVLWFMYRRAGVITQAFRQDAPLWEKLNKKLFSEKDAAPAIARMISDKWWTNRLRRYVNEWKEHLQIALVNVSKKSSAYASKSTIHEWKEQKRRTREFLKGMELEDEDGNRISLIDKYYGSVANPAIRRSELMVRIRGFENICEELGFVGEFYTLTAPSKFHANTIHGHRNRKWNGASPADTQRYLRRLWEKVRAKLHRDDLRVFGIRVAEPHHDGTPHWHMLIFMRPEESQRIREVLRSYAFEEDADELLTAKAEKARFHAEAIDPDKGSATGYVAKYISKNIDGYALDGESDDESDLTLKDAAAAASAWAARWRIRQFQFIGGAPVTVYRELRRMADHDTAVGLSVEFAAVHDAADTGDWAGYINAQGGPFVRRDELAVRTWYDAEDYNDYGEEVIKIKGVFSSFVGIDTPILTRVTQWKIVPKLAADQAAGVSGASAPSRSSVNNCTQGNRRRLSELLKLRGFSGENEQVSILLRGGNLSIGGDRMLRMANGQLNEYEKSTDCELWDGWNW</sequence>
<keyword evidence="3" id="KW-0235">DNA replication</keyword>